<evidence type="ECO:0000256" key="10">
    <source>
        <dbReference type="SAM" id="MobiDB-lite"/>
    </source>
</evidence>
<dbReference type="GO" id="GO:0004222">
    <property type="term" value="F:metalloendopeptidase activity"/>
    <property type="evidence" value="ECO:0007669"/>
    <property type="project" value="InterPro"/>
</dbReference>
<dbReference type="GO" id="GO:0046872">
    <property type="term" value="F:metal ion binding"/>
    <property type="evidence" value="ECO:0007669"/>
    <property type="project" value="UniProtKB-KW"/>
</dbReference>
<evidence type="ECO:0000256" key="1">
    <source>
        <dbReference type="ARBA" id="ARBA00001947"/>
    </source>
</evidence>
<reference evidence="11 12" key="1">
    <citation type="submission" date="2016-04" db="EMBL/GenBank/DDBJ databases">
        <title>Identification of putative biosynthetic pathways for the production of bioactive secondary metabolites by the marine actinomycete Kocuria kristinae RUTW2-3.</title>
        <authorList>
            <person name="Waterworth S.C."/>
            <person name="Walmsley T.A."/>
            <person name="Matongo T."/>
            <person name="Davies-Coleman M.T."/>
            <person name="Dorrington R.A."/>
        </authorList>
    </citation>
    <scope>NUCLEOTIDE SEQUENCE [LARGE SCALE GENOMIC DNA]</scope>
    <source>
        <strain evidence="11 12">RUTW4-5</strain>
    </source>
</reference>
<keyword evidence="9" id="KW-0862">Zinc</keyword>
<evidence type="ECO:0000256" key="6">
    <source>
        <dbReference type="ARBA" id="ARBA00022723"/>
    </source>
</evidence>
<comment type="caution">
    <text evidence="11">The sequence shown here is derived from an EMBL/GenBank/DDBJ whole genome shotgun (WGS) entry which is preliminary data.</text>
</comment>
<keyword evidence="6" id="KW-0479">Metal-binding</keyword>
<evidence type="ECO:0000256" key="4">
    <source>
        <dbReference type="ARBA" id="ARBA00022552"/>
    </source>
</evidence>
<keyword evidence="8" id="KW-0378">Hydrolase</keyword>
<evidence type="ECO:0000256" key="5">
    <source>
        <dbReference type="ARBA" id="ARBA00022722"/>
    </source>
</evidence>
<dbReference type="GO" id="GO:0006364">
    <property type="term" value="P:rRNA processing"/>
    <property type="evidence" value="ECO:0007669"/>
    <property type="project" value="UniProtKB-KW"/>
</dbReference>
<dbReference type="SUPFAM" id="SSF55486">
    <property type="entry name" value="Metalloproteases ('zincins'), catalytic domain"/>
    <property type="match status" value="1"/>
</dbReference>
<dbReference type="InterPro" id="IPR023091">
    <property type="entry name" value="MetalPrtase_cat_dom_sf_prd"/>
</dbReference>
<evidence type="ECO:0000256" key="7">
    <source>
        <dbReference type="ARBA" id="ARBA00022759"/>
    </source>
</evidence>
<evidence type="ECO:0000313" key="11">
    <source>
        <dbReference type="EMBL" id="OAX59716.1"/>
    </source>
</evidence>
<keyword evidence="5" id="KW-0540">Nuclease</keyword>
<dbReference type="Proteomes" id="UP000092021">
    <property type="component" value="Unassembled WGS sequence"/>
</dbReference>
<dbReference type="NCBIfam" id="TIGR00043">
    <property type="entry name" value="rRNA maturation RNase YbeY"/>
    <property type="match status" value="1"/>
</dbReference>
<protein>
    <recommendedName>
        <fullName evidence="13">rRNA maturation RNase YbeY</fullName>
    </recommendedName>
</protein>
<dbReference type="GO" id="GO:0004519">
    <property type="term" value="F:endonuclease activity"/>
    <property type="evidence" value="ECO:0007669"/>
    <property type="project" value="UniProtKB-KW"/>
</dbReference>
<keyword evidence="3" id="KW-0690">Ribosome biogenesis</keyword>
<name>A0A657IVT2_9MICC</name>
<evidence type="ECO:0000256" key="3">
    <source>
        <dbReference type="ARBA" id="ARBA00022517"/>
    </source>
</evidence>
<evidence type="ECO:0000313" key="12">
    <source>
        <dbReference type="Proteomes" id="UP000092021"/>
    </source>
</evidence>
<dbReference type="Pfam" id="PF02130">
    <property type="entry name" value="YbeY"/>
    <property type="match status" value="1"/>
</dbReference>
<sequence>MILDIEVSEPSTDAERTAFAEVDLAQLRALVDFAGARLHLGEEVELSLAVVTDEQMAQLHRQWMDLPGPTDVMSFPMDELRPGTAEDPAAGVLGDVVLCPTVAREQVSARGTERPMSCACSPCTGSCTAWAMTTPNPSRSGRCSLCSGGSWRTSSDTPPRSRPATRRRPS</sequence>
<comment type="cofactor">
    <cofactor evidence="1">
        <name>Zn(2+)</name>
        <dbReference type="ChEBI" id="CHEBI:29105"/>
    </cofactor>
</comment>
<accession>A0A657IVT2</accession>
<gene>
    <name evidence="11" type="ORF">A5N15_06835</name>
</gene>
<evidence type="ECO:0000256" key="2">
    <source>
        <dbReference type="ARBA" id="ARBA00010875"/>
    </source>
</evidence>
<organism evidence="11 12">
    <name type="scientific">Rothia kristinae</name>
    <dbReference type="NCBI Taxonomy" id="37923"/>
    <lineage>
        <taxon>Bacteria</taxon>
        <taxon>Bacillati</taxon>
        <taxon>Actinomycetota</taxon>
        <taxon>Actinomycetes</taxon>
        <taxon>Micrococcales</taxon>
        <taxon>Micrococcaceae</taxon>
        <taxon>Rothia</taxon>
    </lineage>
</organism>
<evidence type="ECO:0000256" key="9">
    <source>
        <dbReference type="ARBA" id="ARBA00022833"/>
    </source>
</evidence>
<dbReference type="InterPro" id="IPR002036">
    <property type="entry name" value="YbeY"/>
</dbReference>
<keyword evidence="7" id="KW-0255">Endonuclease</keyword>
<feature type="region of interest" description="Disordered" evidence="10">
    <location>
        <begin position="136"/>
        <end position="170"/>
    </location>
</feature>
<keyword evidence="4" id="KW-0698">rRNA processing</keyword>
<dbReference type="AlphaFoldDB" id="A0A657IVT2"/>
<feature type="compositionally biased region" description="Low complexity" evidence="10">
    <location>
        <begin position="138"/>
        <end position="158"/>
    </location>
</feature>
<evidence type="ECO:0008006" key="13">
    <source>
        <dbReference type="Google" id="ProtNLM"/>
    </source>
</evidence>
<dbReference type="EMBL" id="LWGZ01000593">
    <property type="protein sequence ID" value="OAX59716.1"/>
    <property type="molecule type" value="Genomic_DNA"/>
</dbReference>
<comment type="similarity">
    <text evidence="2">Belongs to the endoribonuclease YbeY family.</text>
</comment>
<proteinExistence type="inferred from homology"/>
<evidence type="ECO:0000256" key="8">
    <source>
        <dbReference type="ARBA" id="ARBA00022801"/>
    </source>
</evidence>
<dbReference type="Gene3D" id="3.40.390.30">
    <property type="entry name" value="Metalloproteases ('zincins'), catalytic domain"/>
    <property type="match status" value="1"/>
</dbReference>